<dbReference type="EMBL" id="BK015769">
    <property type="protein sequence ID" value="DAE24136.1"/>
    <property type="molecule type" value="Genomic_DNA"/>
</dbReference>
<proteinExistence type="predicted"/>
<accession>A0A8S5QYG3</accession>
<sequence length="32" mass="3180">MDSGKDADHHPRSGGNGPRERGGDAGADGACE</sequence>
<organism evidence="2">
    <name type="scientific">Myoviridae sp. ctLtm40</name>
    <dbReference type="NCBI Taxonomy" id="2826641"/>
    <lineage>
        <taxon>Viruses</taxon>
        <taxon>Duplodnaviria</taxon>
        <taxon>Heunggongvirae</taxon>
        <taxon>Uroviricota</taxon>
        <taxon>Caudoviricetes</taxon>
    </lineage>
</organism>
<name>A0A8S5QYG3_9CAUD</name>
<protein>
    <submittedName>
        <fullName evidence="2">Uncharacterized protein</fullName>
    </submittedName>
</protein>
<reference evidence="2" key="1">
    <citation type="journal article" date="2021" name="Proc. Natl. Acad. Sci. U.S.A.">
        <title>A Catalog of Tens of Thousands of Viruses from Human Metagenomes Reveals Hidden Associations with Chronic Diseases.</title>
        <authorList>
            <person name="Tisza M.J."/>
            <person name="Buck C.B."/>
        </authorList>
    </citation>
    <scope>NUCLEOTIDE SEQUENCE</scope>
    <source>
        <strain evidence="2">CtLtm40</strain>
    </source>
</reference>
<feature type="region of interest" description="Disordered" evidence="1">
    <location>
        <begin position="1"/>
        <end position="32"/>
    </location>
</feature>
<evidence type="ECO:0000256" key="1">
    <source>
        <dbReference type="SAM" id="MobiDB-lite"/>
    </source>
</evidence>
<evidence type="ECO:0000313" key="2">
    <source>
        <dbReference type="EMBL" id="DAE24136.1"/>
    </source>
</evidence>
<feature type="compositionally biased region" description="Basic and acidic residues" evidence="1">
    <location>
        <begin position="1"/>
        <end position="11"/>
    </location>
</feature>